<protein>
    <submittedName>
        <fullName evidence="2">Uncharacterized protein</fullName>
    </submittedName>
</protein>
<sequence length="133" mass="15092">MHRSSSTTHEQLVLRNLWPQESVTSRVAEAQYHARMQLRLCPRCPNTMLPTRLIIRVSLKGTTSQSDANVSARCMQERAASNDRGAGGRGDQLPLHAPRPPRRGMEDEAGGHHSPLQRRASHPRRRPQRARRH</sequence>
<dbReference type="EMBL" id="GBRH01219417">
    <property type="protein sequence ID" value="JAD78478.1"/>
    <property type="molecule type" value="Transcribed_RNA"/>
</dbReference>
<reference evidence="2" key="1">
    <citation type="submission" date="2014-09" db="EMBL/GenBank/DDBJ databases">
        <authorList>
            <person name="Magalhaes I.L.F."/>
            <person name="Oliveira U."/>
            <person name="Santos F.R."/>
            <person name="Vidigal T.H.D.A."/>
            <person name="Brescovit A.D."/>
            <person name="Santos A.J."/>
        </authorList>
    </citation>
    <scope>NUCLEOTIDE SEQUENCE</scope>
    <source>
        <tissue evidence="2">Shoot tissue taken approximately 20 cm above the soil surface</tissue>
    </source>
</reference>
<dbReference type="AlphaFoldDB" id="A0A0A9CVL3"/>
<organism evidence="2">
    <name type="scientific">Arundo donax</name>
    <name type="common">Giant reed</name>
    <name type="synonym">Donax arundinaceus</name>
    <dbReference type="NCBI Taxonomy" id="35708"/>
    <lineage>
        <taxon>Eukaryota</taxon>
        <taxon>Viridiplantae</taxon>
        <taxon>Streptophyta</taxon>
        <taxon>Embryophyta</taxon>
        <taxon>Tracheophyta</taxon>
        <taxon>Spermatophyta</taxon>
        <taxon>Magnoliopsida</taxon>
        <taxon>Liliopsida</taxon>
        <taxon>Poales</taxon>
        <taxon>Poaceae</taxon>
        <taxon>PACMAD clade</taxon>
        <taxon>Arundinoideae</taxon>
        <taxon>Arundineae</taxon>
        <taxon>Arundo</taxon>
    </lineage>
</organism>
<evidence type="ECO:0000313" key="2">
    <source>
        <dbReference type="EMBL" id="JAD78478.1"/>
    </source>
</evidence>
<reference evidence="2" key="2">
    <citation type="journal article" date="2015" name="Data Brief">
        <title>Shoot transcriptome of the giant reed, Arundo donax.</title>
        <authorList>
            <person name="Barrero R.A."/>
            <person name="Guerrero F.D."/>
            <person name="Moolhuijzen P."/>
            <person name="Goolsby J.A."/>
            <person name="Tidwell J."/>
            <person name="Bellgard S.E."/>
            <person name="Bellgard M.I."/>
        </authorList>
    </citation>
    <scope>NUCLEOTIDE SEQUENCE</scope>
    <source>
        <tissue evidence="2">Shoot tissue taken approximately 20 cm above the soil surface</tissue>
    </source>
</reference>
<proteinExistence type="predicted"/>
<feature type="region of interest" description="Disordered" evidence="1">
    <location>
        <begin position="60"/>
        <end position="133"/>
    </location>
</feature>
<accession>A0A0A9CVL3</accession>
<evidence type="ECO:0000256" key="1">
    <source>
        <dbReference type="SAM" id="MobiDB-lite"/>
    </source>
</evidence>
<feature type="compositionally biased region" description="Basic residues" evidence="1">
    <location>
        <begin position="115"/>
        <end position="133"/>
    </location>
</feature>
<name>A0A0A9CVL3_ARUDO</name>
<feature type="compositionally biased region" description="Polar residues" evidence="1">
    <location>
        <begin position="60"/>
        <end position="69"/>
    </location>
</feature>